<dbReference type="PROSITE" id="PS51885">
    <property type="entry name" value="NEPRILYSIN"/>
    <property type="match status" value="1"/>
</dbReference>
<dbReference type="PANTHER" id="PTHR11733">
    <property type="entry name" value="ZINC METALLOPROTEASE FAMILY M13 NEPRILYSIN-RELATED"/>
    <property type="match status" value="1"/>
</dbReference>
<keyword evidence="9" id="KW-0732">Signal</keyword>
<evidence type="ECO:0000259" key="10">
    <source>
        <dbReference type="Pfam" id="PF01431"/>
    </source>
</evidence>
<feature type="signal peptide" evidence="9">
    <location>
        <begin position="1"/>
        <end position="20"/>
    </location>
</feature>
<evidence type="ECO:0000256" key="2">
    <source>
        <dbReference type="ARBA" id="ARBA00004401"/>
    </source>
</evidence>
<comment type="cofactor">
    <cofactor evidence="1">
        <name>Zn(2+)</name>
        <dbReference type="ChEBI" id="CHEBI:29105"/>
    </cofactor>
</comment>
<dbReference type="Pfam" id="PF01431">
    <property type="entry name" value="Peptidase_M13"/>
    <property type="match status" value="1"/>
</dbReference>
<name>A0A8K0GK61_IGNLU</name>
<dbReference type="Proteomes" id="UP000801492">
    <property type="component" value="Unassembled WGS sequence"/>
</dbReference>
<dbReference type="GO" id="GO:0016485">
    <property type="term" value="P:protein processing"/>
    <property type="evidence" value="ECO:0007669"/>
    <property type="project" value="TreeGrafter"/>
</dbReference>
<accession>A0A8K0GK61</accession>
<dbReference type="Gene3D" id="3.40.390.10">
    <property type="entry name" value="Collagenase (Catalytic Domain)"/>
    <property type="match status" value="1"/>
</dbReference>
<feature type="domain" description="Peptidase M13 C-terminal" evidence="10">
    <location>
        <begin position="478"/>
        <end position="682"/>
    </location>
</feature>
<evidence type="ECO:0000313" key="13">
    <source>
        <dbReference type="Proteomes" id="UP000801492"/>
    </source>
</evidence>
<dbReference type="OrthoDB" id="6475849at2759"/>
<sequence>MFKLNINFCFILILLRSVSPSDFCTTPECRKASSDILSFIDPSVDPCEDFYKFTCGGIFKKTHEAKPASLEEITKKELDDQTTMMLIKPVDISEPKPIQGLKRLFRACMDEAAIEKYGYSSIKRALKLLGGWPVVEGLGWNEDTFSVEELLVKLRRMGYDFTQLFDISTTVDENGPTFVVSEPTIKPMEDKDKENYHDYMVDTAMLLGANKQAALSEMQETLLFKMKLLNILENQGEFNKTSIKDIQDNVRLLNWLRFINNVIYPNNEISENNEIYFPSTGYFNSLEELLKETTRRTIANFIIWEALNALEPYLPKRFRELKMRYQHSTSSNPDIEENKLRLAFCKNKAKEALRPTFEILYLKEYFSEEKKEKIHELVSLVRDELIELLNKTTLYDDDTRKKMLEKADALTYIIGAPEKIFDKHLLREIFDERESINTNDFLTIASTLNRQSTNMKFKLDAVIDFSNNDYEEAILEKAYYSNIFNNMVLPAGVLHGLYFNENRPRYLNFGTIGKLLGSELFHGFTFDGGNYDDGPYHAELWTNTTKANFGKHSACLLKEIEDFEIENSEYHMNGEQVLDETVCDYTGVNLAYGAYDSWIDKNSEEKQLPGLSYTPKQLFWISVASSFCDTIALDKLRDFIENEKVAYPNFRMFGALRNSKDFGEDFNCPIGSPMNPSEKCRVF</sequence>
<evidence type="ECO:0000256" key="7">
    <source>
        <dbReference type="ARBA" id="ARBA00022833"/>
    </source>
</evidence>
<gene>
    <name evidence="12" type="ORF">ILUMI_03775</name>
</gene>
<keyword evidence="13" id="KW-1185">Reference proteome</keyword>
<dbReference type="SUPFAM" id="SSF55486">
    <property type="entry name" value="Metalloproteases ('zincins'), catalytic domain"/>
    <property type="match status" value="1"/>
</dbReference>
<feature type="chain" id="PRO_5035430948" evidence="9">
    <location>
        <begin position="21"/>
        <end position="683"/>
    </location>
</feature>
<evidence type="ECO:0000256" key="1">
    <source>
        <dbReference type="ARBA" id="ARBA00001947"/>
    </source>
</evidence>
<protein>
    <submittedName>
        <fullName evidence="12">Uncharacterized protein</fullName>
    </submittedName>
</protein>
<proteinExistence type="inferred from homology"/>
<dbReference type="Pfam" id="PF05649">
    <property type="entry name" value="Peptidase_M13_N"/>
    <property type="match status" value="1"/>
</dbReference>
<comment type="subcellular location">
    <subcellularLocation>
        <location evidence="2">Cell membrane</location>
        <topology evidence="2">Single-pass type II membrane protein</topology>
    </subcellularLocation>
</comment>
<dbReference type="GO" id="GO:0005886">
    <property type="term" value="C:plasma membrane"/>
    <property type="evidence" value="ECO:0007669"/>
    <property type="project" value="UniProtKB-SubCell"/>
</dbReference>
<evidence type="ECO:0000256" key="3">
    <source>
        <dbReference type="ARBA" id="ARBA00007357"/>
    </source>
</evidence>
<dbReference type="GO" id="GO:0004222">
    <property type="term" value="F:metalloendopeptidase activity"/>
    <property type="evidence" value="ECO:0007669"/>
    <property type="project" value="InterPro"/>
</dbReference>
<evidence type="ECO:0000256" key="8">
    <source>
        <dbReference type="ARBA" id="ARBA00023049"/>
    </source>
</evidence>
<dbReference type="InterPro" id="IPR024079">
    <property type="entry name" value="MetalloPept_cat_dom_sf"/>
</dbReference>
<dbReference type="InterPro" id="IPR042089">
    <property type="entry name" value="Peptidase_M13_dom_2"/>
</dbReference>
<dbReference type="GO" id="GO:0046872">
    <property type="term" value="F:metal ion binding"/>
    <property type="evidence" value="ECO:0007669"/>
    <property type="project" value="UniProtKB-KW"/>
</dbReference>
<evidence type="ECO:0000256" key="4">
    <source>
        <dbReference type="ARBA" id="ARBA00022670"/>
    </source>
</evidence>
<keyword evidence="7" id="KW-0862">Zinc</keyword>
<dbReference type="CDD" id="cd08662">
    <property type="entry name" value="M13"/>
    <property type="match status" value="1"/>
</dbReference>
<dbReference type="PRINTS" id="PR00786">
    <property type="entry name" value="NEPRILYSIN"/>
</dbReference>
<keyword evidence="4" id="KW-0645">Protease</keyword>
<dbReference type="AlphaFoldDB" id="A0A8K0GK61"/>
<keyword evidence="5" id="KW-0479">Metal-binding</keyword>
<dbReference type="InterPro" id="IPR008753">
    <property type="entry name" value="Peptidase_M13_N"/>
</dbReference>
<reference evidence="12" key="1">
    <citation type="submission" date="2019-08" db="EMBL/GenBank/DDBJ databases">
        <title>The genome of the North American firefly Photinus pyralis.</title>
        <authorList>
            <consortium name="Photinus pyralis genome working group"/>
            <person name="Fallon T.R."/>
            <person name="Sander Lower S.E."/>
            <person name="Weng J.-K."/>
        </authorList>
    </citation>
    <scope>NUCLEOTIDE SEQUENCE</scope>
    <source>
        <strain evidence="12">TRF0915ILg1</strain>
        <tissue evidence="12">Whole body</tissue>
    </source>
</reference>
<comment type="caution">
    <text evidence="12">The sequence shown here is derived from an EMBL/GenBank/DDBJ whole genome shotgun (WGS) entry which is preliminary data.</text>
</comment>
<dbReference type="EMBL" id="VTPC01001308">
    <property type="protein sequence ID" value="KAF2902416.1"/>
    <property type="molecule type" value="Genomic_DNA"/>
</dbReference>
<dbReference type="InterPro" id="IPR000718">
    <property type="entry name" value="Peptidase_M13"/>
</dbReference>
<evidence type="ECO:0000313" key="12">
    <source>
        <dbReference type="EMBL" id="KAF2902416.1"/>
    </source>
</evidence>
<feature type="domain" description="Peptidase M13 N-terminal" evidence="11">
    <location>
        <begin position="46"/>
        <end position="417"/>
    </location>
</feature>
<keyword evidence="6" id="KW-0378">Hydrolase</keyword>
<evidence type="ECO:0000256" key="6">
    <source>
        <dbReference type="ARBA" id="ARBA00022801"/>
    </source>
</evidence>
<dbReference type="InterPro" id="IPR018497">
    <property type="entry name" value="Peptidase_M13_C"/>
</dbReference>
<comment type="similarity">
    <text evidence="3">Belongs to the peptidase M13 family.</text>
</comment>
<evidence type="ECO:0000256" key="9">
    <source>
        <dbReference type="SAM" id="SignalP"/>
    </source>
</evidence>
<dbReference type="PANTHER" id="PTHR11733:SF240">
    <property type="entry name" value="GH14155P-RELATED"/>
    <property type="match status" value="1"/>
</dbReference>
<evidence type="ECO:0000256" key="5">
    <source>
        <dbReference type="ARBA" id="ARBA00022723"/>
    </source>
</evidence>
<organism evidence="12 13">
    <name type="scientific">Ignelater luminosus</name>
    <name type="common">Cucubano</name>
    <name type="synonym">Pyrophorus luminosus</name>
    <dbReference type="NCBI Taxonomy" id="2038154"/>
    <lineage>
        <taxon>Eukaryota</taxon>
        <taxon>Metazoa</taxon>
        <taxon>Ecdysozoa</taxon>
        <taxon>Arthropoda</taxon>
        <taxon>Hexapoda</taxon>
        <taxon>Insecta</taxon>
        <taxon>Pterygota</taxon>
        <taxon>Neoptera</taxon>
        <taxon>Endopterygota</taxon>
        <taxon>Coleoptera</taxon>
        <taxon>Polyphaga</taxon>
        <taxon>Elateriformia</taxon>
        <taxon>Elateroidea</taxon>
        <taxon>Elateridae</taxon>
        <taxon>Agrypninae</taxon>
        <taxon>Pyrophorini</taxon>
        <taxon>Ignelater</taxon>
    </lineage>
</organism>
<evidence type="ECO:0000259" key="11">
    <source>
        <dbReference type="Pfam" id="PF05649"/>
    </source>
</evidence>
<dbReference type="Gene3D" id="1.10.1380.10">
    <property type="entry name" value="Neutral endopeptidase , domain2"/>
    <property type="match status" value="1"/>
</dbReference>
<keyword evidence="8" id="KW-0482">Metalloprotease</keyword>